<proteinExistence type="predicted"/>
<protein>
    <submittedName>
        <fullName evidence="1">Uncharacterized protein</fullName>
    </submittedName>
</protein>
<organism evidence="1">
    <name type="scientific">viral metagenome</name>
    <dbReference type="NCBI Taxonomy" id="1070528"/>
    <lineage>
        <taxon>unclassified sequences</taxon>
        <taxon>metagenomes</taxon>
        <taxon>organismal metagenomes</taxon>
    </lineage>
</organism>
<gene>
    <name evidence="1" type="ORF">MM171A01725_0002</name>
</gene>
<reference evidence="1" key="1">
    <citation type="submission" date="2020-03" db="EMBL/GenBank/DDBJ databases">
        <title>The deep terrestrial virosphere.</title>
        <authorList>
            <person name="Holmfeldt K."/>
            <person name="Nilsson E."/>
            <person name="Simone D."/>
            <person name="Lopez-Fernandez M."/>
            <person name="Wu X."/>
            <person name="de Brujin I."/>
            <person name="Lundin D."/>
            <person name="Andersson A."/>
            <person name="Bertilsson S."/>
            <person name="Dopson M."/>
        </authorList>
    </citation>
    <scope>NUCLEOTIDE SEQUENCE</scope>
    <source>
        <strain evidence="1">MM171A01725</strain>
    </source>
</reference>
<evidence type="ECO:0000313" key="1">
    <source>
        <dbReference type="EMBL" id="QJA98512.1"/>
    </source>
</evidence>
<dbReference type="EMBL" id="MT143587">
    <property type="protein sequence ID" value="QJA98512.1"/>
    <property type="molecule type" value="Genomic_DNA"/>
</dbReference>
<sequence>MAKRTGWGLPAVVVLSSAALLTGLVFYAVSKVAAAGSMLLYAGANTITYTGKDQYADEAFASIIDYLEIAYRLNPVTQEWEQVTEYTLMVYGEEYSIIVSEDCVWTF</sequence>
<dbReference type="AlphaFoldDB" id="A0A6M3LY79"/>
<accession>A0A6M3LY79</accession>
<name>A0A6M3LY79_9ZZZZ</name>